<evidence type="ECO:0000313" key="1">
    <source>
        <dbReference type="EMBL" id="VDL57561.1"/>
    </source>
</evidence>
<dbReference type="WBParaSite" id="HDID_0000524501-mRNA-1">
    <property type="protein sequence ID" value="HDID_0000524501-mRNA-1"/>
    <property type="gene ID" value="HDID_0000524501"/>
</dbReference>
<protein>
    <submittedName>
        <fullName evidence="3">SPRY domain-containing protein</fullName>
    </submittedName>
</protein>
<gene>
    <name evidence="1" type="ORF">HDID_LOCUS5243</name>
</gene>
<accession>A0A0R3SJY0</accession>
<dbReference type="STRING" id="6216.A0A0R3SJY0"/>
<proteinExistence type="predicted"/>
<dbReference type="OrthoDB" id="9374162at2759"/>
<reference evidence="3" key="1">
    <citation type="submission" date="2017-02" db="UniProtKB">
        <authorList>
            <consortium name="WormBaseParasite"/>
        </authorList>
    </citation>
    <scope>IDENTIFICATION</scope>
</reference>
<name>A0A0R3SJY0_HYMDI</name>
<sequence>TILNFKCSISLLDDTDSVILIEPTDCLSPYRLHPLATLVDGGSQSRRIKITPGRRAYRILSETPIAMSLTIFIEHTTCDQAEIMIGPMESCLKKCIKEPSKTSKSGEVLIKHICEILKSYVKSLESDNNSESTVGNAKNAFGKFVDDLFLLESHFSAEKAIYEQIKNLIIRNFKSKDNTEVEDITCAVDILSSNQDAESAEELALDVERSLKGMKLLLEGLKSISNCERILLLKGIQSELDHSHSDDDYDDKFLVWNVTENYPFEIPFRSLGCITTAPANYIQKNLGKLSIYPIFCYQIHINDKAARLRNYLESNADTTERIIFTDNDLGNEVTTIDNKYVILNPNIYGYDVLCYTVMGKNVAKSASWTYAYFGESWQNLKYSEINSKFAFWEAIGVLVPTEDNLLFRFSLNITQRQIICIVLQTSNPTTPVRIALRNFNGTLITTSREEEKAAGFQIVPALLLGHQTDTSQDISSETIENYKNNNTNSVTLKPYGPTTSDLRAQKSLWLGPHPEEKLAEAVNIRQEFLQAENLQMPREEMVKNERYEIDIQEICEDEYNEIQETFGFNGKEKYLYNDEAIIHDKIKKFIELATEIQMNEIVE</sequence>
<evidence type="ECO:0000313" key="3">
    <source>
        <dbReference type="WBParaSite" id="HDID_0000524501-mRNA-1"/>
    </source>
</evidence>
<dbReference type="AlphaFoldDB" id="A0A0R3SJY0"/>
<reference evidence="1 2" key="2">
    <citation type="submission" date="2018-11" db="EMBL/GenBank/DDBJ databases">
        <authorList>
            <consortium name="Pathogen Informatics"/>
        </authorList>
    </citation>
    <scope>NUCLEOTIDE SEQUENCE [LARGE SCALE GENOMIC DNA]</scope>
</reference>
<evidence type="ECO:0000313" key="2">
    <source>
        <dbReference type="Proteomes" id="UP000274504"/>
    </source>
</evidence>
<dbReference type="EMBL" id="UYSG01002519">
    <property type="protein sequence ID" value="VDL57561.1"/>
    <property type="molecule type" value="Genomic_DNA"/>
</dbReference>
<dbReference type="Proteomes" id="UP000274504">
    <property type="component" value="Unassembled WGS sequence"/>
</dbReference>
<organism evidence="3">
    <name type="scientific">Hymenolepis diminuta</name>
    <name type="common">Rat tapeworm</name>
    <dbReference type="NCBI Taxonomy" id="6216"/>
    <lineage>
        <taxon>Eukaryota</taxon>
        <taxon>Metazoa</taxon>
        <taxon>Spiralia</taxon>
        <taxon>Lophotrochozoa</taxon>
        <taxon>Platyhelminthes</taxon>
        <taxon>Cestoda</taxon>
        <taxon>Eucestoda</taxon>
        <taxon>Cyclophyllidea</taxon>
        <taxon>Hymenolepididae</taxon>
        <taxon>Hymenolepis</taxon>
    </lineage>
</organism>